<dbReference type="GO" id="GO:0000981">
    <property type="term" value="F:DNA-binding transcription factor activity, RNA polymerase II-specific"/>
    <property type="evidence" value="ECO:0007669"/>
    <property type="project" value="InterPro"/>
</dbReference>
<keyword evidence="3" id="KW-1185">Reference proteome</keyword>
<dbReference type="AlphaFoldDB" id="A0A6A5S434"/>
<evidence type="ECO:0000313" key="3">
    <source>
        <dbReference type="Proteomes" id="UP000800082"/>
    </source>
</evidence>
<feature type="compositionally biased region" description="Basic and acidic residues" evidence="1">
    <location>
        <begin position="241"/>
        <end position="257"/>
    </location>
</feature>
<evidence type="ECO:0008006" key="4">
    <source>
        <dbReference type="Google" id="ProtNLM"/>
    </source>
</evidence>
<name>A0A6A5S434_9PLEO</name>
<feature type="compositionally biased region" description="Basic residues" evidence="1">
    <location>
        <begin position="543"/>
        <end position="554"/>
    </location>
</feature>
<feature type="region of interest" description="Disordered" evidence="1">
    <location>
        <begin position="132"/>
        <end position="164"/>
    </location>
</feature>
<reference evidence="2" key="1">
    <citation type="journal article" date="2020" name="Stud. Mycol.">
        <title>101 Dothideomycetes genomes: a test case for predicting lifestyles and emergence of pathogens.</title>
        <authorList>
            <person name="Haridas S."/>
            <person name="Albert R."/>
            <person name="Binder M."/>
            <person name="Bloem J."/>
            <person name="Labutti K."/>
            <person name="Salamov A."/>
            <person name="Andreopoulos B."/>
            <person name="Baker S."/>
            <person name="Barry K."/>
            <person name="Bills G."/>
            <person name="Bluhm B."/>
            <person name="Cannon C."/>
            <person name="Castanera R."/>
            <person name="Culley D."/>
            <person name="Daum C."/>
            <person name="Ezra D."/>
            <person name="Gonzalez J."/>
            <person name="Henrissat B."/>
            <person name="Kuo A."/>
            <person name="Liang C."/>
            <person name="Lipzen A."/>
            <person name="Lutzoni F."/>
            <person name="Magnuson J."/>
            <person name="Mondo S."/>
            <person name="Nolan M."/>
            <person name="Ohm R."/>
            <person name="Pangilinan J."/>
            <person name="Park H.-J."/>
            <person name="Ramirez L."/>
            <person name="Alfaro M."/>
            <person name="Sun H."/>
            <person name="Tritt A."/>
            <person name="Yoshinaga Y."/>
            <person name="Zwiers L.-H."/>
            <person name="Turgeon B."/>
            <person name="Goodwin S."/>
            <person name="Spatafora J."/>
            <person name="Crous P."/>
            <person name="Grigoriev I."/>
        </authorList>
    </citation>
    <scope>NUCLEOTIDE SEQUENCE</scope>
    <source>
        <strain evidence="2">CBS 183.55</strain>
    </source>
</reference>
<dbReference type="EMBL" id="ML978957">
    <property type="protein sequence ID" value="KAF1933236.1"/>
    <property type="molecule type" value="Genomic_DNA"/>
</dbReference>
<accession>A0A6A5S434</accession>
<dbReference type="InterPro" id="IPR036864">
    <property type="entry name" value="Zn2-C6_fun-type_DNA-bd_sf"/>
</dbReference>
<dbReference type="OrthoDB" id="5958943at2759"/>
<dbReference type="Proteomes" id="UP000800082">
    <property type="component" value="Unassembled WGS sequence"/>
</dbReference>
<gene>
    <name evidence="2" type="ORF">M421DRAFT_192390</name>
</gene>
<sequence length="919" mass="101756">MNFVDVQPKSFLDYAWTSPTPPALSAPKPLKTSRKQNRCCDQCRRGKRACDAAILEDSLLDESKSGDHPSVFHYSDVYGPLAACGNCDKTKKSCTFEWLRSQRVLQATQPPPNPAPPVKRRRTNSGAVVSLRNSNGSLSQIQTERATCQSDNTGSGHSTSPAQLGVTFGDFPGIPVPQVDAFSTLAQRSTPALWYDAIEISMKEHLGRFSDVFEDDGSPLTYDSGQGSSLETPTSGQDTVEEGKSDDANCSEAESKLDGAVMRTGRKRRRRSSSASLSNGALPCPAISFAAEFVSSANRAFLREGLLKIYHDSFENALSCWLTETTCPYTLKADISSANEGGPDWNRMYHRVFRLDLLASSIRGRQLTFQEDKVVGKALNSAIFSFATQWAQSSQRSQAKYPYDHNGNPGAFAGQTADTSWNGVEFDRTMQITAWNEARVALQEAGDIESFRLVLAQIVFSLTQRPHDSKSGPAKTAEEVDLSKATPNEGEATIEECEDLMSKLNLAIDAEDPPVHLEKGVRLIHSLRSRMTMCASTPPLKPRTNRRGKQHKPSASRVDAADRATVDLLFWLGVMFDTLSSAMHKRPLVLSDEDSNVYATEPRTAADQMQRNVGSVVPRSTDGVWDLHLFAHQRSRLQQDLVRWPCSFEQAAALLCDAAPVKVLLFRKVTRIQTLLSRSCRGERVEQSIKAALSVCEHWERLYAPFIRDCVQYHDTLPPRIQSWYVCLTGHWHLAALLLADLIEVVDDSDFGLETQQMLRTSTDFVACFRRSNCRALSNLARSSCPREDASFAQSRDFHFAVSQGALLTEPWTAVLIRAFAKAGVVMLESEHDLSSFSVDGSSESKEAFQAANNCVQALWYLGRKSDMAMSAAKILGDALKQKREGAEEKLKQMSSYLEVETWHGFEQLDDSAGWDCSI</sequence>
<evidence type="ECO:0000256" key="1">
    <source>
        <dbReference type="SAM" id="MobiDB-lite"/>
    </source>
</evidence>
<feature type="compositionally biased region" description="Polar residues" evidence="1">
    <location>
        <begin position="132"/>
        <end position="162"/>
    </location>
</feature>
<feature type="compositionally biased region" description="Polar residues" evidence="1">
    <location>
        <begin position="221"/>
        <end position="238"/>
    </location>
</feature>
<proteinExistence type="predicted"/>
<feature type="region of interest" description="Disordered" evidence="1">
    <location>
        <begin position="217"/>
        <end position="279"/>
    </location>
</feature>
<evidence type="ECO:0000313" key="2">
    <source>
        <dbReference type="EMBL" id="KAF1933236.1"/>
    </source>
</evidence>
<dbReference type="RefSeq" id="XP_033453484.1">
    <property type="nucleotide sequence ID" value="XM_033588010.1"/>
</dbReference>
<organism evidence="2 3">
    <name type="scientific">Didymella exigua CBS 183.55</name>
    <dbReference type="NCBI Taxonomy" id="1150837"/>
    <lineage>
        <taxon>Eukaryota</taxon>
        <taxon>Fungi</taxon>
        <taxon>Dikarya</taxon>
        <taxon>Ascomycota</taxon>
        <taxon>Pezizomycotina</taxon>
        <taxon>Dothideomycetes</taxon>
        <taxon>Pleosporomycetidae</taxon>
        <taxon>Pleosporales</taxon>
        <taxon>Pleosporineae</taxon>
        <taxon>Didymellaceae</taxon>
        <taxon>Didymella</taxon>
    </lineage>
</organism>
<feature type="region of interest" description="Disordered" evidence="1">
    <location>
        <begin position="106"/>
        <end position="125"/>
    </location>
</feature>
<dbReference type="Gene3D" id="4.10.240.10">
    <property type="entry name" value="Zn(2)-C6 fungal-type DNA-binding domain"/>
    <property type="match status" value="1"/>
</dbReference>
<dbReference type="GO" id="GO:0008270">
    <property type="term" value="F:zinc ion binding"/>
    <property type="evidence" value="ECO:0007669"/>
    <property type="project" value="InterPro"/>
</dbReference>
<feature type="region of interest" description="Disordered" evidence="1">
    <location>
        <begin position="534"/>
        <end position="558"/>
    </location>
</feature>
<protein>
    <recommendedName>
        <fullName evidence="4">Zn(2)-C6 fungal-type domain-containing protein</fullName>
    </recommendedName>
</protein>
<dbReference type="GeneID" id="54345657"/>